<dbReference type="GO" id="GO:0016787">
    <property type="term" value="F:hydrolase activity"/>
    <property type="evidence" value="ECO:0007669"/>
    <property type="project" value="UniProtKB-KW"/>
</dbReference>
<sequence>MNSHRRNTRRPSPKETAMMPVRRDVHPHLTPERISDWHERGRHITHFINALSIFFPAGERFFMDSVRNYRDQVKDPELSRAIAGFIGQEAMHTREHILYNRLMEDAGLPAAALDRTVWKLLDLLRKILPKSWQLAHTIALEHYTAMLAGGLLQDPRHMGAASETGYRQVWTWHALEETEHKAVAYDVWNTVMKPGPYRYFLRTFTMLTTTVTFWAMVFVFHIALVMGDKGCRNKLTGFGGVLRFLWASPAVLPKMIPEWLSYFRPGFHPWDDDNRAELARIAPLVEEIEDTARAAGVSTRAPSLRGAA</sequence>
<dbReference type="PANTHER" id="PTHR39456">
    <property type="entry name" value="METAL-DEPENDENT HYDROLASE"/>
    <property type="match status" value="1"/>
</dbReference>
<keyword evidence="3" id="KW-0378">Hydrolase</keyword>
<proteinExistence type="predicted"/>
<dbReference type="AlphaFoldDB" id="G0F0V1"/>
<dbReference type="HOGENOM" id="CLU_051636_0_1_4"/>
<dbReference type="KEGG" id="cnc:CNE_1c36960"/>
<dbReference type="InterPro" id="IPR016516">
    <property type="entry name" value="UCP07580"/>
</dbReference>
<evidence type="ECO:0000313" key="4">
    <source>
        <dbReference type="Proteomes" id="UP000006798"/>
    </source>
</evidence>
<feature type="transmembrane region" description="Helical" evidence="2">
    <location>
        <begin position="199"/>
        <end position="224"/>
    </location>
</feature>
<dbReference type="EMBL" id="CP002877">
    <property type="protein sequence ID" value="AEI78987.1"/>
    <property type="molecule type" value="Genomic_DNA"/>
</dbReference>
<organism evidence="3 4">
    <name type="scientific">Cupriavidus necator (strain ATCC 43291 / DSM 13513 / CCUG 52238 / LMG 8453 / N-1)</name>
    <name type="common">Ralstonia eutropha</name>
    <dbReference type="NCBI Taxonomy" id="1042878"/>
    <lineage>
        <taxon>Bacteria</taxon>
        <taxon>Pseudomonadati</taxon>
        <taxon>Pseudomonadota</taxon>
        <taxon>Betaproteobacteria</taxon>
        <taxon>Burkholderiales</taxon>
        <taxon>Burkholderiaceae</taxon>
        <taxon>Cupriavidus</taxon>
    </lineage>
</organism>
<dbReference type="Pfam" id="PF10118">
    <property type="entry name" value="Metal_hydrol"/>
    <property type="match status" value="1"/>
</dbReference>
<dbReference type="PIRSF" id="PIRSF007580">
    <property type="entry name" value="UCP07580"/>
    <property type="match status" value="1"/>
</dbReference>
<evidence type="ECO:0000256" key="1">
    <source>
        <dbReference type="SAM" id="MobiDB-lite"/>
    </source>
</evidence>
<reference evidence="3 4" key="1">
    <citation type="journal article" date="2011" name="J. Bacteriol.">
        <title>Complete genome sequence of the type strain Cupriavidus necator N-1.</title>
        <authorList>
            <person name="Poehlein A."/>
            <person name="Kusian B."/>
            <person name="Friedrich B."/>
            <person name="Daniel R."/>
            <person name="Bowien B."/>
        </authorList>
    </citation>
    <scope>NUCLEOTIDE SEQUENCE [LARGE SCALE GENOMIC DNA]</scope>
    <source>
        <strain evidence="4">ATCC 43291 / DSM 13513 / CCUG 52238 / LMG 8453 / N-1</strain>
    </source>
</reference>
<gene>
    <name evidence="3" type="ordered locus">CNE_1c36960</name>
</gene>
<dbReference type="PANTHER" id="PTHR39456:SF1">
    <property type="entry name" value="METAL-DEPENDENT HYDROLASE"/>
    <property type="match status" value="1"/>
</dbReference>
<name>G0F0V1_CUPNN</name>
<accession>G0F0V1</accession>
<protein>
    <submittedName>
        <fullName evidence="3">Metal-dependent hydrolase</fullName>
    </submittedName>
</protein>
<feature type="region of interest" description="Disordered" evidence="1">
    <location>
        <begin position="1"/>
        <end position="25"/>
    </location>
</feature>
<evidence type="ECO:0000256" key="2">
    <source>
        <dbReference type="SAM" id="Phobius"/>
    </source>
</evidence>
<feature type="compositionally biased region" description="Basic residues" evidence="1">
    <location>
        <begin position="1"/>
        <end position="11"/>
    </location>
</feature>
<keyword evidence="2" id="KW-0472">Membrane</keyword>
<dbReference type="Proteomes" id="UP000006798">
    <property type="component" value="Chromosome 1"/>
</dbReference>
<keyword evidence="2" id="KW-0812">Transmembrane</keyword>
<evidence type="ECO:0000313" key="3">
    <source>
        <dbReference type="EMBL" id="AEI78987.1"/>
    </source>
</evidence>
<keyword evidence="2" id="KW-1133">Transmembrane helix</keyword>